<dbReference type="Proteomes" id="UP000485058">
    <property type="component" value="Unassembled WGS sequence"/>
</dbReference>
<proteinExistence type="predicted"/>
<feature type="compositionally biased region" description="Low complexity" evidence="1">
    <location>
        <begin position="16"/>
        <end position="25"/>
    </location>
</feature>
<feature type="non-terminal residue" evidence="2">
    <location>
        <position position="1"/>
    </location>
</feature>
<keyword evidence="3" id="KW-1185">Reference proteome</keyword>
<gene>
    <name evidence="2" type="ORF">HaLaN_24937</name>
</gene>
<evidence type="ECO:0000256" key="1">
    <source>
        <dbReference type="SAM" id="MobiDB-lite"/>
    </source>
</evidence>
<name>A0A699ZW78_HAELA</name>
<feature type="region of interest" description="Disordered" evidence="1">
    <location>
        <begin position="1"/>
        <end position="25"/>
    </location>
</feature>
<protein>
    <submittedName>
        <fullName evidence="2">Uncharacterized protein</fullName>
    </submittedName>
</protein>
<dbReference type="AlphaFoldDB" id="A0A699ZW78"/>
<organism evidence="2 3">
    <name type="scientific">Haematococcus lacustris</name>
    <name type="common">Green alga</name>
    <name type="synonym">Haematococcus pluvialis</name>
    <dbReference type="NCBI Taxonomy" id="44745"/>
    <lineage>
        <taxon>Eukaryota</taxon>
        <taxon>Viridiplantae</taxon>
        <taxon>Chlorophyta</taxon>
        <taxon>core chlorophytes</taxon>
        <taxon>Chlorophyceae</taxon>
        <taxon>CS clade</taxon>
        <taxon>Chlamydomonadales</taxon>
        <taxon>Haematococcaceae</taxon>
        <taxon>Haematococcus</taxon>
    </lineage>
</organism>
<reference evidence="2 3" key="1">
    <citation type="submission" date="2020-02" db="EMBL/GenBank/DDBJ databases">
        <title>Draft genome sequence of Haematococcus lacustris strain NIES-144.</title>
        <authorList>
            <person name="Morimoto D."/>
            <person name="Nakagawa S."/>
            <person name="Yoshida T."/>
            <person name="Sawayama S."/>
        </authorList>
    </citation>
    <scope>NUCLEOTIDE SEQUENCE [LARGE SCALE GENOMIC DNA]</scope>
    <source>
        <strain evidence="2 3">NIES-144</strain>
    </source>
</reference>
<evidence type="ECO:0000313" key="3">
    <source>
        <dbReference type="Proteomes" id="UP000485058"/>
    </source>
</evidence>
<evidence type="ECO:0000313" key="2">
    <source>
        <dbReference type="EMBL" id="GFH26741.1"/>
    </source>
</evidence>
<accession>A0A699ZW78</accession>
<comment type="caution">
    <text evidence="2">The sequence shown here is derived from an EMBL/GenBank/DDBJ whole genome shotgun (WGS) entry which is preliminary data.</text>
</comment>
<dbReference type="EMBL" id="BLLF01003224">
    <property type="protein sequence ID" value="GFH26741.1"/>
    <property type="molecule type" value="Genomic_DNA"/>
</dbReference>
<sequence>VLPPGPGGGAAGAGGPAARHAAQPGRPACCPVGPAGAGRAPSGPARDCTQGWPGLDLSRFLTQYPRALTLSCDQILQDAAQVRELLRSATNPDAILQEVPVLMVPMTCASVLASIVKWYPKAEDPVAVLEKDPDLVRRAQEWGAIFDPPIKGKDGKWVIANRDMGKRTEWQLWIDKRAGKELP</sequence>